<dbReference type="AlphaFoldDB" id="A0A8J2KI75"/>
<evidence type="ECO:0000313" key="1">
    <source>
        <dbReference type="EMBL" id="CAG7787130.1"/>
    </source>
</evidence>
<organism evidence="1 2">
    <name type="scientific">Allacma fusca</name>
    <dbReference type="NCBI Taxonomy" id="39272"/>
    <lineage>
        <taxon>Eukaryota</taxon>
        <taxon>Metazoa</taxon>
        <taxon>Ecdysozoa</taxon>
        <taxon>Arthropoda</taxon>
        <taxon>Hexapoda</taxon>
        <taxon>Collembola</taxon>
        <taxon>Symphypleona</taxon>
        <taxon>Sminthuridae</taxon>
        <taxon>Allacma</taxon>
    </lineage>
</organism>
<name>A0A8J2KI75_9HEXA</name>
<dbReference type="EMBL" id="CAJVCH010332229">
    <property type="protein sequence ID" value="CAG7787130.1"/>
    <property type="molecule type" value="Genomic_DNA"/>
</dbReference>
<evidence type="ECO:0000313" key="2">
    <source>
        <dbReference type="Proteomes" id="UP000708208"/>
    </source>
</evidence>
<sequence length="142" mass="16681">MIFLSIRRPNKIQFWYSLLDEKIKSKWIFALHFMYNTQVSLMRFGILFLVVNSLSYTSILEALLESGTLKGNQRLKLLSYREAQVLSIYFGKSFATCVAHLLTMSPILCVVYTYGSIRYYETLDWKVYAHMPFTLFVTLLFT</sequence>
<dbReference type="Proteomes" id="UP000708208">
    <property type="component" value="Unassembled WGS sequence"/>
</dbReference>
<gene>
    <name evidence="1" type="ORF">AFUS01_LOCUS25648</name>
</gene>
<protein>
    <submittedName>
        <fullName evidence="1">Uncharacterized protein</fullName>
    </submittedName>
</protein>
<keyword evidence="2" id="KW-1185">Reference proteome</keyword>
<reference evidence="1" key="1">
    <citation type="submission" date="2021-06" db="EMBL/GenBank/DDBJ databases">
        <authorList>
            <person name="Hodson N. C."/>
            <person name="Mongue J. A."/>
            <person name="Jaron S. K."/>
        </authorList>
    </citation>
    <scope>NUCLEOTIDE SEQUENCE</scope>
</reference>
<comment type="caution">
    <text evidence="1">The sequence shown here is derived from an EMBL/GenBank/DDBJ whole genome shotgun (WGS) entry which is preliminary data.</text>
</comment>
<proteinExistence type="predicted"/>
<accession>A0A8J2KI75</accession>
<feature type="non-terminal residue" evidence="1">
    <location>
        <position position="1"/>
    </location>
</feature>